<protein>
    <submittedName>
        <fullName evidence="2">Glyoxalase/Bleomycin resistance protein/Dihydroxybiphenyl dioxygenase</fullName>
    </submittedName>
</protein>
<accession>S3DX16</accession>
<keyword evidence="3" id="KW-1185">Reference proteome</keyword>
<proteinExistence type="predicted"/>
<organism evidence="2 3">
    <name type="scientific">Glarea lozoyensis (strain ATCC 20868 / MF5171)</name>
    <dbReference type="NCBI Taxonomy" id="1116229"/>
    <lineage>
        <taxon>Eukaryota</taxon>
        <taxon>Fungi</taxon>
        <taxon>Dikarya</taxon>
        <taxon>Ascomycota</taxon>
        <taxon>Pezizomycotina</taxon>
        <taxon>Leotiomycetes</taxon>
        <taxon>Helotiales</taxon>
        <taxon>Helotiaceae</taxon>
        <taxon>Glarea</taxon>
    </lineage>
</organism>
<dbReference type="SUPFAM" id="SSF54593">
    <property type="entry name" value="Glyoxalase/Bleomycin resistance protein/Dihydroxybiphenyl dioxygenase"/>
    <property type="match status" value="1"/>
</dbReference>
<dbReference type="KEGG" id="glz:GLAREA_08669"/>
<dbReference type="InterPro" id="IPR029068">
    <property type="entry name" value="Glyas_Bleomycin-R_OHBP_Dase"/>
</dbReference>
<dbReference type="STRING" id="1116229.S3DX16"/>
<evidence type="ECO:0000313" key="2">
    <source>
        <dbReference type="EMBL" id="EPE36506.1"/>
    </source>
</evidence>
<dbReference type="Pfam" id="PF00903">
    <property type="entry name" value="Glyoxalase"/>
    <property type="match status" value="1"/>
</dbReference>
<sequence length="197" mass="21342">MSTPSFPEIIPGTDGPADSETLGYTLNHHAILVSNLTNTRKFYGDVLGMRHVFTFRLNPQWSFMFLGHAQGGKNGTGFQDAATIEMEMRNREGLLEFLSYEGATPPPTQTRPHSSFSHLGLVVPNILAAQARMEAKGVTIVKRVGDAAHAESVIPAAFGFPDKDAFQEASPGLQMLGFDGVLIIADPDGNLLEVMQQ</sequence>
<keyword evidence="2" id="KW-0560">Oxidoreductase</keyword>
<dbReference type="InterPro" id="IPR037523">
    <property type="entry name" value="VOC_core"/>
</dbReference>
<dbReference type="GO" id="GO:0051213">
    <property type="term" value="F:dioxygenase activity"/>
    <property type="evidence" value="ECO:0007669"/>
    <property type="project" value="UniProtKB-KW"/>
</dbReference>
<keyword evidence="2" id="KW-0223">Dioxygenase</keyword>
<dbReference type="Proteomes" id="UP000016922">
    <property type="component" value="Unassembled WGS sequence"/>
</dbReference>
<dbReference type="EMBL" id="KE145352">
    <property type="protein sequence ID" value="EPE36506.1"/>
    <property type="molecule type" value="Genomic_DNA"/>
</dbReference>
<dbReference type="HOGENOM" id="CLU_098722_0_0_1"/>
<feature type="domain" description="VOC" evidence="1">
    <location>
        <begin position="25"/>
        <end position="197"/>
    </location>
</feature>
<evidence type="ECO:0000313" key="3">
    <source>
        <dbReference type="Proteomes" id="UP000016922"/>
    </source>
</evidence>
<dbReference type="PROSITE" id="PS51819">
    <property type="entry name" value="VOC"/>
    <property type="match status" value="1"/>
</dbReference>
<dbReference type="AlphaFoldDB" id="S3DX16"/>
<dbReference type="GeneID" id="19467717"/>
<name>S3DX16_GLAL2</name>
<reference evidence="2 3" key="1">
    <citation type="journal article" date="2013" name="BMC Genomics">
        <title>Genomics-driven discovery of the pneumocandin biosynthetic gene cluster in the fungus Glarea lozoyensis.</title>
        <authorList>
            <person name="Chen L."/>
            <person name="Yue Q."/>
            <person name="Zhang X."/>
            <person name="Xiang M."/>
            <person name="Wang C."/>
            <person name="Li S."/>
            <person name="Che Y."/>
            <person name="Ortiz-Lopez F.J."/>
            <person name="Bills G.F."/>
            <person name="Liu X."/>
            <person name="An Z."/>
        </authorList>
    </citation>
    <scope>NUCLEOTIDE SEQUENCE [LARGE SCALE GENOMIC DNA]</scope>
    <source>
        <strain evidence="3">ATCC 20868 / MF5171</strain>
    </source>
</reference>
<evidence type="ECO:0000259" key="1">
    <source>
        <dbReference type="PROSITE" id="PS51819"/>
    </source>
</evidence>
<dbReference type="OrthoDB" id="16820at2759"/>
<dbReference type="PANTHER" id="PTHR10374">
    <property type="entry name" value="LACTOYLGLUTATHIONE LYASE GLYOXALASE I"/>
    <property type="match status" value="1"/>
</dbReference>
<dbReference type="OMA" id="QHPNTFG"/>
<dbReference type="RefSeq" id="XP_008075821.1">
    <property type="nucleotide sequence ID" value="XM_008077630.1"/>
</dbReference>
<dbReference type="Gene3D" id="3.10.180.10">
    <property type="entry name" value="2,3-Dihydroxybiphenyl 1,2-Dioxygenase, domain 1"/>
    <property type="match status" value="1"/>
</dbReference>
<dbReference type="InterPro" id="IPR004360">
    <property type="entry name" value="Glyas_Fos-R_dOase_dom"/>
</dbReference>
<dbReference type="PANTHER" id="PTHR10374:SF19">
    <property type="entry name" value="LYASE (GLO1), PUTATIVE (AFU_ORTHOLOGUE AFUA_2G13550)-RELATED"/>
    <property type="match status" value="1"/>
</dbReference>
<dbReference type="eggNOG" id="KOG2944">
    <property type="taxonomic scope" value="Eukaryota"/>
</dbReference>
<gene>
    <name evidence="2" type="ORF">GLAREA_08669</name>
</gene>